<organism evidence="2 3">
    <name type="scientific">Vulcanisaeta distributa (strain DSM 14429 / JCM 11212 / NBRC 100878 / IC-017)</name>
    <dbReference type="NCBI Taxonomy" id="572478"/>
    <lineage>
        <taxon>Archaea</taxon>
        <taxon>Thermoproteota</taxon>
        <taxon>Thermoprotei</taxon>
        <taxon>Thermoproteales</taxon>
        <taxon>Thermoproteaceae</taxon>
        <taxon>Vulcanisaeta</taxon>
    </lineage>
</organism>
<keyword evidence="1" id="KW-1133">Transmembrane helix</keyword>
<evidence type="ECO:0000256" key="1">
    <source>
        <dbReference type="SAM" id="Phobius"/>
    </source>
</evidence>
<dbReference type="eggNOG" id="arCOG07029">
    <property type="taxonomic scope" value="Archaea"/>
</dbReference>
<dbReference type="EMBL" id="CP002100">
    <property type="protein sequence ID" value="ADN49963.1"/>
    <property type="molecule type" value="Genomic_DNA"/>
</dbReference>
<protein>
    <submittedName>
        <fullName evidence="2">Uncharacterized protein</fullName>
    </submittedName>
</protein>
<proteinExistence type="predicted"/>
<evidence type="ECO:0000313" key="3">
    <source>
        <dbReference type="Proteomes" id="UP000006681"/>
    </source>
</evidence>
<name>E1QUW0_VULDI</name>
<accession>E1QUW0</accession>
<feature type="transmembrane region" description="Helical" evidence="1">
    <location>
        <begin position="49"/>
        <end position="70"/>
    </location>
</feature>
<reference evidence="3" key="2">
    <citation type="journal article" date="2010" name="Stand. Genomic Sci.">
        <title>Complete genome sequence of Vulcanisaeta distributa type strain (IC-017T).</title>
        <authorList>
            <person name="Mavromatis K."/>
            <person name="Sikorski J."/>
            <person name="Pabst E."/>
            <person name="Teshima H."/>
            <person name="Lapidus A."/>
            <person name="Lucas S."/>
            <person name="Nolan M."/>
            <person name="Glavina Del Rio T."/>
            <person name="Cheng J."/>
            <person name="Bruce D."/>
            <person name="Goodwin L."/>
            <person name="Pitluck S."/>
            <person name="Liolios K."/>
            <person name="Ivanova N."/>
            <person name="Mikhailova N."/>
            <person name="Pati A."/>
            <person name="Chen A."/>
            <person name="Palaniappan K."/>
            <person name="Land M."/>
            <person name="Hauser L."/>
            <person name="Chang Y."/>
            <person name="Jeffries C."/>
            <person name="Rohde M."/>
            <person name="Spring S."/>
            <person name="Goker M."/>
            <person name="Wirth R."/>
            <person name="Woyke T."/>
            <person name="Bristow J."/>
            <person name="Eisen J."/>
            <person name="Markowitz V."/>
            <person name="Hugenholtz P."/>
            <person name="Klenk H."/>
            <person name="Kyrpides N."/>
        </authorList>
    </citation>
    <scope>NUCLEOTIDE SEQUENCE [LARGE SCALE GENOMIC DNA]</scope>
    <source>
        <strain evidence="3">DSM 14429 / JCM 11212 / NBRC 100878 / IC-017</strain>
    </source>
</reference>
<sequence length="692" mass="72585">MGKSPGVTMRLVRCYYSWMVVWLLLGPWVMPVVMRCLVMALADLVLEGLTLILAIALGLVLIGGLAYLTITVSTVNNARLAYAGLYIYLPQPIYVNGTLYVPMYNIGYYRAIVKYVYVRGVDGSMHVYAPNLVLGVNQYYVYTLSLSYEPASITVLASPVGYPGIIKEFSANVSTVTSIPLIPQAQLQPGSGLINVVVNDPFGAGWRVVWSYAGQSYSVSESQSYSWFINPPYVPIQIQFLAYITNTPHGYTCQIVPSQVAKTYTAGSIQAFNVTCSVMPITVSVDDPYGAGWSVSWSGGASGSKSGSSSASWTVSALSTVNFQASITSVPSGYSSCSISPTSTSAGPGQSVAFTVSCTGNQSPSPPPGGGGSSYTVTVYVYAPSGVSWTVYLDQYIAGSTIDIDWWSGAGNGGPYTATVSGGLTYLFTVKNLPSGCTASGSPYGIGQTFTPKGSFTEQITITCTNKPPPPPPPPPSNNQQCTYSYSSSISASGVHGSIQQSVSCSGPSSEPVGSGQVGMYGCTAPLTITDTSGDEFQFQSWSVSVSPSGYAWSGTTDLSEFGAPLYCPSPASVSISGTASYTFLKCTSYTVKFTYYTSSSATFEWSFCPDDPANSWSATGKIYQGTGIQVTAKVYANFGSGSASFTIDNVCQYGVQSVNTNPSGGSASGFTGSASFNIIVVCQSSGGKGKQ</sequence>
<evidence type="ECO:0000313" key="2">
    <source>
        <dbReference type="EMBL" id="ADN49963.1"/>
    </source>
</evidence>
<dbReference type="AlphaFoldDB" id="E1QUW0"/>
<dbReference type="KEGG" id="vdi:Vdis_0566"/>
<keyword evidence="1" id="KW-0472">Membrane</keyword>
<dbReference type="Proteomes" id="UP000006681">
    <property type="component" value="Chromosome"/>
</dbReference>
<keyword evidence="1" id="KW-0812">Transmembrane</keyword>
<dbReference type="HOGENOM" id="CLU_397746_0_0_2"/>
<keyword evidence="3" id="KW-1185">Reference proteome</keyword>
<feature type="transmembrane region" description="Helical" evidence="1">
    <location>
        <begin position="15"/>
        <end position="37"/>
    </location>
</feature>
<gene>
    <name evidence="2" type="ordered locus">Vdis_0566</name>
</gene>
<reference evidence="2 3" key="1">
    <citation type="journal article" date="2010" name="Stand. Genomic Sci.">
        <title>Complete genome sequence of Vulcanisaeta distributa type strain (IC-017).</title>
        <authorList>
            <person name="Mavromatis K."/>
            <person name="Sikorski J."/>
            <person name="Pabst E."/>
            <person name="Teshima H."/>
            <person name="Lapidus A."/>
            <person name="Lucas S."/>
            <person name="Nolan M."/>
            <person name="Glavina Del Rio T."/>
            <person name="Cheng J.F."/>
            <person name="Bruce D."/>
            <person name="Goodwin L."/>
            <person name="Pitluck S."/>
            <person name="Liolios K."/>
            <person name="Ivanova N."/>
            <person name="Mikhailova N."/>
            <person name="Pati A."/>
            <person name="Chen A."/>
            <person name="Palaniappan K."/>
            <person name="Land M."/>
            <person name="Hauser L."/>
            <person name="Chang Y.J."/>
            <person name="Jeffries C.D."/>
            <person name="Rohde M."/>
            <person name="Spring S."/>
            <person name="Goker M."/>
            <person name="Wirth R."/>
            <person name="Woyke T."/>
            <person name="Bristow J."/>
            <person name="Eisen J.A."/>
            <person name="Markowitz V."/>
            <person name="Hugenholtz P."/>
            <person name="Klenk H.P."/>
            <person name="Kyrpides N.C."/>
        </authorList>
    </citation>
    <scope>NUCLEOTIDE SEQUENCE [LARGE SCALE GENOMIC DNA]</scope>
    <source>
        <strain evidence="3">DSM 14429 / JCM 11212 / NBRC 100878 / IC-017</strain>
    </source>
</reference>